<protein>
    <submittedName>
        <fullName evidence="4">Uncharacterized protein LOC107067771</fullName>
    </submittedName>
</protein>
<feature type="chain" id="PRO_5045077806" evidence="2">
    <location>
        <begin position="19"/>
        <end position="385"/>
    </location>
</feature>
<evidence type="ECO:0000313" key="4">
    <source>
        <dbReference type="RefSeq" id="XP_015179057.1"/>
    </source>
</evidence>
<proteinExistence type="predicted"/>
<reference evidence="4" key="1">
    <citation type="submission" date="2025-08" db="UniProtKB">
        <authorList>
            <consortium name="RefSeq"/>
        </authorList>
    </citation>
    <scope>IDENTIFICATION</scope>
    <source>
        <tissue evidence="4">Whole body</tissue>
    </source>
</reference>
<gene>
    <name evidence="4" type="primary">LOC107067771</name>
</gene>
<keyword evidence="1" id="KW-1133">Transmembrane helix</keyword>
<keyword evidence="3" id="KW-1185">Reference proteome</keyword>
<dbReference type="RefSeq" id="XP_015179057.1">
    <property type="nucleotide sequence ID" value="XM_015323571.1"/>
</dbReference>
<accession>A0ABM1IFS0</accession>
<evidence type="ECO:0000256" key="2">
    <source>
        <dbReference type="SAM" id="SignalP"/>
    </source>
</evidence>
<keyword evidence="1" id="KW-0472">Membrane</keyword>
<name>A0ABM1IFS0_POLDO</name>
<organism evidence="3 4">
    <name type="scientific">Polistes dominula</name>
    <name type="common">European paper wasp</name>
    <name type="synonym">Vespa dominula</name>
    <dbReference type="NCBI Taxonomy" id="743375"/>
    <lineage>
        <taxon>Eukaryota</taxon>
        <taxon>Metazoa</taxon>
        <taxon>Ecdysozoa</taxon>
        <taxon>Arthropoda</taxon>
        <taxon>Hexapoda</taxon>
        <taxon>Insecta</taxon>
        <taxon>Pterygota</taxon>
        <taxon>Neoptera</taxon>
        <taxon>Endopterygota</taxon>
        <taxon>Hymenoptera</taxon>
        <taxon>Apocrita</taxon>
        <taxon>Aculeata</taxon>
        <taxon>Vespoidea</taxon>
        <taxon>Vespidae</taxon>
        <taxon>Polistinae</taxon>
        <taxon>Polistini</taxon>
        <taxon>Polistes</taxon>
    </lineage>
</organism>
<dbReference type="Proteomes" id="UP000694924">
    <property type="component" value="Unplaced"/>
</dbReference>
<feature type="signal peptide" evidence="2">
    <location>
        <begin position="1"/>
        <end position="18"/>
    </location>
</feature>
<evidence type="ECO:0000256" key="1">
    <source>
        <dbReference type="SAM" id="Phobius"/>
    </source>
</evidence>
<keyword evidence="1" id="KW-0812">Transmembrane</keyword>
<evidence type="ECO:0000313" key="3">
    <source>
        <dbReference type="Proteomes" id="UP000694924"/>
    </source>
</evidence>
<sequence>MENLSWLLIIFSLYGCLADCIDLGPFIRIGQCRSKCLLQYSLDGTCDFTSDQPKIMCQQCWNYCEVVEKQWEKANQTFCARNDLYENCEVCQLACSFKQLKTIEKYLPSMLPKPKKYPVTLNKLDVAIEIKQINNEWTDTSYLSGAMLGAFPTFPLDSWIIVVTEQGIIQYSWQKWSPTLEDLKEGKLYEATISWKDDESTQLTIPIDTQQLKLNDEIRQMYLEKYGQKVLTELRSQVADSRITDEVFRRFFLKKIDERDDKDKADDVKSLKSVCNRKTQQSSYTVSWEPETGGLTGNQVTDSNSAQISLFPGTKYLVWISSNDGPASLPIEVDTRSIEQVFINIMDKYYYEIACFGSAFILSILLLIVITEIKRRNKKASLEEA</sequence>
<feature type="transmembrane region" description="Helical" evidence="1">
    <location>
        <begin position="349"/>
        <end position="370"/>
    </location>
</feature>
<keyword evidence="2" id="KW-0732">Signal</keyword>
<dbReference type="GeneID" id="107067771"/>